<feature type="region of interest" description="Disordered" evidence="4">
    <location>
        <begin position="90"/>
        <end position="164"/>
    </location>
</feature>
<comment type="caution">
    <text evidence="2">Lacks conserved residue(s) required for the propagation of feature annotation.</text>
</comment>
<dbReference type="PANTHER" id="PTHR10302:SF27">
    <property type="entry name" value="SINGLE-STRANDED DNA-BINDING PROTEIN"/>
    <property type="match status" value="1"/>
</dbReference>
<dbReference type="EMBL" id="CP108135">
    <property type="protein sequence ID" value="WTP67153.1"/>
    <property type="molecule type" value="Genomic_DNA"/>
</dbReference>
<keyword evidence="6" id="KW-1185">Reference proteome</keyword>
<dbReference type="Gene3D" id="2.40.50.140">
    <property type="entry name" value="Nucleic acid-binding proteins"/>
    <property type="match status" value="1"/>
</dbReference>
<dbReference type="GO" id="GO:0003677">
    <property type="term" value="F:DNA binding"/>
    <property type="evidence" value="ECO:0007669"/>
    <property type="project" value="UniProtKB-KW"/>
</dbReference>
<gene>
    <name evidence="5" type="ORF">OG560_17710</name>
</gene>
<dbReference type="PIRSF" id="PIRSF002070">
    <property type="entry name" value="SSB"/>
    <property type="match status" value="1"/>
</dbReference>
<name>A0ABZ1K3Z6_9ACTN</name>
<dbReference type="PROSITE" id="PS50935">
    <property type="entry name" value="SSB"/>
    <property type="match status" value="1"/>
</dbReference>
<dbReference type="InterPro" id="IPR000424">
    <property type="entry name" value="Primosome_PriB/ssb"/>
</dbReference>
<protein>
    <recommendedName>
        <fullName evidence="2 3">Single-stranded DNA-binding protein</fullName>
        <shortName evidence="2">SSB</shortName>
    </recommendedName>
</protein>
<evidence type="ECO:0000313" key="5">
    <source>
        <dbReference type="EMBL" id="WTP67153.1"/>
    </source>
</evidence>
<dbReference type="NCBIfam" id="NF005851">
    <property type="entry name" value="PRK07772.1"/>
    <property type="match status" value="1"/>
</dbReference>
<proteinExistence type="inferred from homology"/>
<dbReference type="PANTHER" id="PTHR10302">
    <property type="entry name" value="SINGLE-STRANDED DNA-BINDING PROTEIN"/>
    <property type="match status" value="1"/>
</dbReference>
<accession>A0ABZ1K3Z6</accession>
<comment type="subunit">
    <text evidence="2">Homotetramer.</text>
</comment>
<evidence type="ECO:0000256" key="4">
    <source>
        <dbReference type="SAM" id="MobiDB-lite"/>
    </source>
</evidence>
<evidence type="ECO:0000256" key="2">
    <source>
        <dbReference type="HAMAP-Rule" id="MF_00984"/>
    </source>
</evidence>
<reference evidence="5 6" key="1">
    <citation type="submission" date="2022-10" db="EMBL/GenBank/DDBJ databases">
        <title>The complete genomes of actinobacterial strains from the NBC collection.</title>
        <authorList>
            <person name="Joergensen T.S."/>
            <person name="Alvarez Arevalo M."/>
            <person name="Sterndorff E.B."/>
            <person name="Faurdal D."/>
            <person name="Vuksanovic O."/>
            <person name="Mourched A.-S."/>
            <person name="Charusanti P."/>
            <person name="Shaw S."/>
            <person name="Blin K."/>
            <person name="Weber T."/>
        </authorList>
    </citation>
    <scope>NUCLEOTIDE SEQUENCE [LARGE SCALE GENOMIC DNA]</scope>
    <source>
        <strain evidence="5 6">NBC_00185</strain>
    </source>
</reference>
<dbReference type="HAMAP" id="MF_00984">
    <property type="entry name" value="SSB"/>
    <property type="match status" value="1"/>
</dbReference>
<dbReference type="NCBIfam" id="TIGR00621">
    <property type="entry name" value="ssb"/>
    <property type="match status" value="1"/>
</dbReference>
<organism evidence="5 6">
    <name type="scientific">[Kitasatospora] papulosa</name>
    <dbReference type="NCBI Taxonomy" id="1464011"/>
    <lineage>
        <taxon>Bacteria</taxon>
        <taxon>Bacillati</taxon>
        <taxon>Actinomycetota</taxon>
        <taxon>Actinomycetes</taxon>
        <taxon>Kitasatosporales</taxon>
        <taxon>Streptomycetaceae</taxon>
        <taxon>Streptomyces</taxon>
    </lineage>
</organism>
<dbReference type="InterPro" id="IPR012340">
    <property type="entry name" value="NA-bd_OB-fold"/>
</dbReference>
<dbReference type="Proteomes" id="UP001622496">
    <property type="component" value="Chromosome"/>
</dbReference>
<evidence type="ECO:0000313" key="6">
    <source>
        <dbReference type="Proteomes" id="UP001622496"/>
    </source>
</evidence>
<feature type="compositionally biased region" description="Low complexity" evidence="4">
    <location>
        <begin position="121"/>
        <end position="158"/>
    </location>
</feature>
<dbReference type="InterPro" id="IPR011344">
    <property type="entry name" value="ssDNA-bd"/>
</dbReference>
<evidence type="ECO:0000256" key="1">
    <source>
        <dbReference type="ARBA" id="ARBA00023125"/>
    </source>
</evidence>
<dbReference type="Pfam" id="PF00436">
    <property type="entry name" value="SSB"/>
    <property type="match status" value="1"/>
</dbReference>
<evidence type="ECO:0000256" key="3">
    <source>
        <dbReference type="PIRNR" id="PIRNR002070"/>
    </source>
</evidence>
<keyword evidence="1 2" id="KW-0238">DNA-binding</keyword>
<sequence>MAGETVITVVGNVVDDPELRFTPSGAPVANFRIASTPRHFNRDTNEWKDGDPLFLGVSAWRQLGENVAESIQRGTRVVVVGRLIQRQYEDRDGVKRSSYEMTAEEVAPSLRKATAAVTKTTGQNGAQQPQQGGYGQQQNTNYQQQPQGNQWNTQQQPYGDEPPF</sequence>
<dbReference type="SUPFAM" id="SSF50249">
    <property type="entry name" value="Nucleic acid-binding proteins"/>
    <property type="match status" value="1"/>
</dbReference>
<dbReference type="CDD" id="cd04496">
    <property type="entry name" value="SSB_OBF"/>
    <property type="match status" value="1"/>
</dbReference>